<dbReference type="AlphaFoldDB" id="A0A0F9PFY8"/>
<proteinExistence type="predicted"/>
<dbReference type="EMBL" id="LAZR01002975">
    <property type="protein sequence ID" value="KKN23392.1"/>
    <property type="molecule type" value="Genomic_DNA"/>
</dbReference>
<evidence type="ECO:0000313" key="2">
    <source>
        <dbReference type="EMBL" id="KKN23392.1"/>
    </source>
</evidence>
<protein>
    <submittedName>
        <fullName evidence="2">Uncharacterized protein</fullName>
    </submittedName>
</protein>
<accession>A0A0F9PFY8</accession>
<keyword evidence="1" id="KW-0812">Transmembrane</keyword>
<organism evidence="2">
    <name type="scientific">marine sediment metagenome</name>
    <dbReference type="NCBI Taxonomy" id="412755"/>
    <lineage>
        <taxon>unclassified sequences</taxon>
        <taxon>metagenomes</taxon>
        <taxon>ecological metagenomes</taxon>
    </lineage>
</organism>
<comment type="caution">
    <text evidence="2">The sequence shown here is derived from an EMBL/GenBank/DDBJ whole genome shotgun (WGS) entry which is preliminary data.</text>
</comment>
<feature type="transmembrane region" description="Helical" evidence="1">
    <location>
        <begin position="6"/>
        <end position="28"/>
    </location>
</feature>
<gene>
    <name evidence="2" type="ORF">LCGC14_0905390</name>
</gene>
<keyword evidence="1" id="KW-0472">Membrane</keyword>
<evidence type="ECO:0000256" key="1">
    <source>
        <dbReference type="SAM" id="Phobius"/>
    </source>
</evidence>
<keyword evidence="1" id="KW-1133">Transmembrane helix</keyword>
<reference evidence="2" key="1">
    <citation type="journal article" date="2015" name="Nature">
        <title>Complex archaea that bridge the gap between prokaryotes and eukaryotes.</title>
        <authorList>
            <person name="Spang A."/>
            <person name="Saw J.H."/>
            <person name="Jorgensen S.L."/>
            <person name="Zaremba-Niedzwiedzka K."/>
            <person name="Martijn J."/>
            <person name="Lind A.E."/>
            <person name="van Eijk R."/>
            <person name="Schleper C."/>
            <person name="Guy L."/>
            <person name="Ettema T.J."/>
        </authorList>
    </citation>
    <scope>NUCLEOTIDE SEQUENCE</scope>
</reference>
<sequence length="189" mass="22417">MGEGLSPIGIITLIIAIIGLILSIINAVRSIFHERRYKYQLKINLKKRLLKKWFDIAKDFVKRVDFTNIESTNTHKNYYYEIKIENSVDYLDLENKKGFIHRYEYAMTNFTKFCQYPEETARLSDIPRLLNVNKNINLDFISYPLPLDPGNEAKVKKEFLEDVKNHGKMNGIRIKELRWWKIKNFLGNL</sequence>
<name>A0A0F9PFY8_9ZZZZ</name>